<evidence type="ECO:0000313" key="3">
    <source>
        <dbReference type="EMBL" id="QGA11417.1"/>
    </source>
</evidence>
<dbReference type="Proteomes" id="UP000480556">
    <property type="component" value="Unassembled WGS sequence"/>
</dbReference>
<sequence length="306" mass="34708">MPPLDEYAVSHHDLSSGIVVLKKRQRNLSLLAILSSSILIASVVGLFLQQDLVYGFFGLSTEVQQLHVPVSLDEQFTYGGNSPDYFLSLLSWFGWLILKIFASFIGAFVAISLLKKLRYFYVRFQSFVLKFVGWLIAFIVIWSGLTYWQHDLNDHQDNAYQALVYYENHIHESEIAQSLAGANVTVPVKSYLLAQTALLHQPADLATAKPYVAALVEAEQKDAKFERYGFKAEQLWVMQQQVYEKTLTPIAESVKTQVQTANQLSDIVKLFLMGLIVVSIILSVIFYLLARSIQARTARIEHRILD</sequence>
<protein>
    <submittedName>
        <fullName evidence="2">Uncharacterized protein</fullName>
    </submittedName>
</protein>
<evidence type="ECO:0000256" key="1">
    <source>
        <dbReference type="SAM" id="Phobius"/>
    </source>
</evidence>
<keyword evidence="1" id="KW-0812">Transmembrane</keyword>
<dbReference type="EMBL" id="CP045650">
    <property type="protein sequence ID" value="QGA11417.1"/>
    <property type="molecule type" value="Genomic_DNA"/>
</dbReference>
<evidence type="ECO:0000313" key="4">
    <source>
        <dbReference type="Proteomes" id="UP000327478"/>
    </source>
</evidence>
<feature type="transmembrane region" description="Helical" evidence="1">
    <location>
        <begin position="92"/>
        <end position="115"/>
    </location>
</feature>
<dbReference type="RefSeq" id="WP_153371810.1">
    <property type="nucleotide sequence ID" value="NZ_CP045650.1"/>
</dbReference>
<feature type="transmembrane region" description="Helical" evidence="1">
    <location>
        <begin position="270"/>
        <end position="290"/>
    </location>
</feature>
<keyword evidence="4" id="KW-1185">Reference proteome</keyword>
<accession>A0A5Q0P2K5</accession>
<keyword evidence="1" id="KW-1133">Transmembrane helix</keyword>
<evidence type="ECO:0000313" key="2">
    <source>
        <dbReference type="EMBL" id="MQW92981.1"/>
    </source>
</evidence>
<feature type="transmembrane region" description="Helical" evidence="1">
    <location>
        <begin position="28"/>
        <end position="48"/>
    </location>
</feature>
<reference evidence="4 5" key="1">
    <citation type="submission" date="2019-10" db="EMBL/GenBank/DDBJ databases">
        <authorList>
            <person name="Dong K."/>
        </authorList>
    </citation>
    <scope>NUCLEOTIDE SEQUENCE [LARGE SCALE GENOMIC DNA]</scope>
    <source>
        <strain evidence="4">dk386</strain>
        <strain evidence="3">Dk386</strain>
        <strain evidence="2">Dk771</strain>
        <strain evidence="5">dk771</strain>
    </source>
</reference>
<feature type="transmembrane region" description="Helical" evidence="1">
    <location>
        <begin position="127"/>
        <end position="148"/>
    </location>
</feature>
<dbReference type="Proteomes" id="UP000327478">
    <property type="component" value="Chromosome"/>
</dbReference>
<name>A0A5Q0P2K5_9GAMM</name>
<keyword evidence="1" id="KW-0472">Membrane</keyword>
<organism evidence="2 5">
    <name type="scientific">Acinetobacter wanghuae</name>
    <dbReference type="NCBI Taxonomy" id="2662362"/>
    <lineage>
        <taxon>Bacteria</taxon>
        <taxon>Pseudomonadati</taxon>
        <taxon>Pseudomonadota</taxon>
        <taxon>Gammaproteobacteria</taxon>
        <taxon>Moraxellales</taxon>
        <taxon>Moraxellaceae</taxon>
        <taxon>Acinetobacter</taxon>
    </lineage>
</organism>
<proteinExistence type="predicted"/>
<gene>
    <name evidence="3" type="ORF">GFH30_08425</name>
    <name evidence="2" type="ORF">GHJ48_11375</name>
</gene>
<dbReference type="EMBL" id="WITK01000020">
    <property type="protein sequence ID" value="MQW92981.1"/>
    <property type="molecule type" value="Genomic_DNA"/>
</dbReference>
<evidence type="ECO:0000313" key="5">
    <source>
        <dbReference type="Proteomes" id="UP000480556"/>
    </source>
</evidence>
<dbReference type="AlphaFoldDB" id="A0A5Q0P2K5"/>